<feature type="transmembrane region" description="Helical" evidence="3">
    <location>
        <begin position="206"/>
        <end position="225"/>
    </location>
</feature>
<proteinExistence type="predicted"/>
<dbReference type="PANTHER" id="PTHR21481:SF0">
    <property type="entry name" value="PROTEIN CLEC16A"/>
    <property type="match status" value="1"/>
</dbReference>
<dbReference type="eggNOG" id="KOG2219">
    <property type="taxonomic scope" value="Eukaryota"/>
</dbReference>
<keyword evidence="3" id="KW-0812">Transmembrane</keyword>
<feature type="compositionally biased region" description="Gly residues" evidence="2">
    <location>
        <begin position="323"/>
        <end position="333"/>
    </location>
</feature>
<evidence type="ECO:0000313" key="6">
    <source>
        <dbReference type="Proteomes" id="UP000006319"/>
    </source>
</evidence>
<gene>
    <name evidence="5" type="ORF">PCYB_113850</name>
</gene>
<dbReference type="InterPro" id="IPR016024">
    <property type="entry name" value="ARM-type_fold"/>
</dbReference>
<dbReference type="PhylomeDB" id="K6UXW3"/>
<keyword evidence="6" id="KW-1185">Reference proteome</keyword>
<reference evidence="5 6" key="1">
    <citation type="journal article" date="2012" name="Nat. Genet.">
        <title>Plasmodium cynomolgi genome sequences provide insight into Plasmodium vivax and the monkey malaria clade.</title>
        <authorList>
            <person name="Tachibana S."/>
            <person name="Sullivan S.A."/>
            <person name="Kawai S."/>
            <person name="Nakamura S."/>
            <person name="Kim H.R."/>
            <person name="Goto N."/>
            <person name="Arisue N."/>
            <person name="Palacpac N.M.Q."/>
            <person name="Honma H."/>
            <person name="Yagi M."/>
            <person name="Tougan T."/>
            <person name="Katakai Y."/>
            <person name="Kaneko O."/>
            <person name="Mita T."/>
            <person name="Kita K."/>
            <person name="Yasutomi Y."/>
            <person name="Sutton P.L."/>
            <person name="Shakhbatyan R."/>
            <person name="Horii T."/>
            <person name="Yasunaga T."/>
            <person name="Barnwell J.W."/>
            <person name="Escalante A.A."/>
            <person name="Carlton J.M."/>
            <person name="Tanabe K."/>
        </authorList>
    </citation>
    <scope>NUCLEOTIDE SEQUENCE [LARGE SCALE GENOMIC DNA]</scope>
    <source>
        <strain evidence="5 6">B</strain>
    </source>
</reference>
<evidence type="ECO:0000256" key="1">
    <source>
        <dbReference type="ARBA" id="ARBA00023006"/>
    </source>
</evidence>
<dbReference type="GO" id="GO:0016197">
    <property type="term" value="P:endosomal transport"/>
    <property type="evidence" value="ECO:0007669"/>
    <property type="project" value="TreeGrafter"/>
</dbReference>
<dbReference type="GeneID" id="14693734"/>
<feature type="region of interest" description="Disordered" evidence="2">
    <location>
        <begin position="323"/>
        <end position="371"/>
    </location>
</feature>
<dbReference type="PANTHER" id="PTHR21481">
    <property type="entry name" value="PROTEIN CLEC16A"/>
    <property type="match status" value="1"/>
</dbReference>
<feature type="compositionally biased region" description="Gly residues" evidence="2">
    <location>
        <begin position="696"/>
        <end position="714"/>
    </location>
</feature>
<dbReference type="GO" id="GO:0005770">
    <property type="term" value="C:late endosome"/>
    <property type="evidence" value="ECO:0007669"/>
    <property type="project" value="TreeGrafter"/>
</dbReference>
<feature type="region of interest" description="Disordered" evidence="2">
    <location>
        <begin position="676"/>
        <end position="718"/>
    </location>
</feature>
<feature type="transmembrane region" description="Helical" evidence="3">
    <location>
        <begin position="282"/>
        <end position="300"/>
    </location>
</feature>
<dbReference type="OrthoDB" id="294052at2759"/>
<dbReference type="Pfam" id="PF09758">
    <property type="entry name" value="FPL"/>
    <property type="match status" value="1"/>
</dbReference>
<name>K6UXW3_PLACD</name>
<dbReference type="RefSeq" id="XP_004223312.1">
    <property type="nucleotide sequence ID" value="XM_004223264.1"/>
</dbReference>
<dbReference type="InterPro" id="IPR019155">
    <property type="entry name" value="CLEC16A/TT9_N"/>
</dbReference>
<feature type="region of interest" description="Disordered" evidence="2">
    <location>
        <begin position="409"/>
        <end position="429"/>
    </location>
</feature>
<dbReference type="EMBL" id="DF157103">
    <property type="protein sequence ID" value="GAB67365.1"/>
    <property type="molecule type" value="Genomic_DNA"/>
</dbReference>
<feature type="region of interest" description="Disordered" evidence="2">
    <location>
        <begin position="561"/>
        <end position="655"/>
    </location>
</feature>
<dbReference type="Proteomes" id="UP000006319">
    <property type="component" value="Chromosome 11"/>
</dbReference>
<accession>K6UXW3</accession>
<feature type="compositionally biased region" description="Basic and acidic residues" evidence="2">
    <location>
        <begin position="613"/>
        <end position="655"/>
    </location>
</feature>
<dbReference type="GO" id="GO:0006914">
    <property type="term" value="P:autophagy"/>
    <property type="evidence" value="ECO:0007669"/>
    <property type="project" value="UniProtKB-KW"/>
</dbReference>
<feature type="compositionally biased region" description="Basic and acidic residues" evidence="2">
    <location>
        <begin position="409"/>
        <end position="419"/>
    </location>
</feature>
<dbReference type="InterPro" id="IPR039272">
    <property type="entry name" value="CLEC16A/TT9"/>
</dbReference>
<dbReference type="GO" id="GO:0007034">
    <property type="term" value="P:vacuolar transport"/>
    <property type="evidence" value="ECO:0007669"/>
    <property type="project" value="TreeGrafter"/>
</dbReference>
<dbReference type="SUPFAM" id="SSF48371">
    <property type="entry name" value="ARM repeat"/>
    <property type="match status" value="1"/>
</dbReference>
<keyword evidence="3" id="KW-0472">Membrane</keyword>
<dbReference type="KEGG" id="pcy:PCYB_113850"/>
<dbReference type="VEuPathDB" id="PlasmoDB:PCYB_113850"/>
<feature type="domain" description="FPL" evidence="4">
    <location>
        <begin position="53"/>
        <end position="200"/>
    </location>
</feature>
<dbReference type="OMA" id="DDQIFQY"/>
<evidence type="ECO:0000256" key="2">
    <source>
        <dbReference type="SAM" id="MobiDB-lite"/>
    </source>
</evidence>
<organism evidence="5 6">
    <name type="scientific">Plasmodium cynomolgi (strain B)</name>
    <dbReference type="NCBI Taxonomy" id="1120755"/>
    <lineage>
        <taxon>Eukaryota</taxon>
        <taxon>Sar</taxon>
        <taxon>Alveolata</taxon>
        <taxon>Apicomplexa</taxon>
        <taxon>Aconoidasida</taxon>
        <taxon>Haemosporida</taxon>
        <taxon>Plasmodiidae</taxon>
        <taxon>Plasmodium</taxon>
        <taxon>Plasmodium (Plasmodium)</taxon>
    </lineage>
</organism>
<sequence>MWNVFNFNNFDDKLKNNKNEKEVYTHEDLRYYFEKLVKINLNNVNINNFIELLRKITQITIWGDKYDDQIFQYFCEDNIFNHFIHLLRQNINKNIRIQIYQSLTLLIQNLQKDISLYYIFSNNKINNLIYTTFIYQDDEIMPYYISMIKSISFFLNYHTSKFFFNEKSMKFPLYTESLRLYKFNDIITRTYVKNIILNILKIEDEGIENLILLRSAFFTILVCYLRNHIIKMNKIYTKIKESEKLKKLFNTYLDEVDDVLYFFEDMLNCEKKRINDMLMIKLLIYFFFPIIGSFHSSIYFDCVSAYGEGGICEDDTGGANGIGNANGNGNGDGRGSDSGNESGNGKGGDYQRGDFQRGDYQQGDHQGRDKREEEFFRKEGQVANSSDPVNYSSIDYVYFSSQKSREEKAALASAKREDTGGDVPGDSEVNGVVPLGDHSGENRPCDAEEAGQGEKLNERDLPQEVIESIKGSNRVPFIKLFDNNLKNVKNFDFCKSLSSSNASSVNSNVSNVEMEKKAARAEPQAEVPIQAEVSIQVEVPTQAEVSIQVEVPTQAEVSIQVEVPTQAEVPTREGEPTQEGQPTQEEPTTGTKKSGKRGDNTYEFLYFRGRRSSNKEKAAGDKPPEGGTEGKDVHSEGHPQGEMQKDSEKRDGQFIKENELKDSYFRKRKKKKIFIQMTSTNGVLHKKRRGKASNGDGSGGGNSGGSSGWNGWPGGEDELGEAQQLMQGGAFWEQVQKYNLTHLCHVEIPTLQKKITFDDNVSSDLYNYLFNFNSFTTRVLKHYENKASVTNVYYNIFKLGLHLHPLCYVNSFKNFSILYNYLINTTLSLFMLIRSLSILKNEKLNKIIYSIIFGEYINVQFLHKILSNDLKDPYFYNHFFDPQKKVNMNESPTDDVEFENVYCSSIDYLLPEYNKEEEMVYLDLVNGYYRRGGTASKEVEATSQGGEAASNEVEATSQGATAEAMMKYDELSNPILLNFLLLTNVQKEKNIKKCEKDNMKNKISDVYLLLSIQFVSNFMKSYDGKMSDIAIPFFKISHCNFVYVFWNVINVHINNLYLRIITLKLLVNLTLVYIEMIEDERVCVDFASPLLGLIRKIKKKLANKIKSIIGKMEYKVCQIFWEESKIYENCFQEKINICRDSVLINIVNGVDESGDNNFLCYPVSQIEIYRRNVHALFVLDGVSTKLQKLLSFAKSEQEHTIPFDFNYNDMSALIDIKNKNTIKCYLKNNNKIFNCYYIEDNTNFLLCIPSNSHVNQALIIFSYPLMLIDLYIDKNDNKKLIIHIYSYNNEEHNHVENNNVEQNNVEDSAGTNFNNSEKIFHNSNLDSNYMNTVRCYSSNNEDGLLEETPKVHKNDYILNKYSSAYKKNRTITNVKKEWCHKELNFMKNILKLNFYDTTRSLIVYKELKSGIQHINDKYKKKLEEYLNTF</sequence>
<feature type="compositionally biased region" description="Low complexity" evidence="2">
    <location>
        <begin position="577"/>
        <end position="591"/>
    </location>
</feature>
<keyword evidence="1" id="KW-0072">Autophagy</keyword>
<keyword evidence="3" id="KW-1133">Transmembrane helix</keyword>
<protein>
    <recommendedName>
        <fullName evidence="4">FPL domain-containing protein</fullName>
    </recommendedName>
</protein>
<evidence type="ECO:0000313" key="5">
    <source>
        <dbReference type="EMBL" id="GAB67365.1"/>
    </source>
</evidence>
<evidence type="ECO:0000259" key="4">
    <source>
        <dbReference type="Pfam" id="PF09758"/>
    </source>
</evidence>
<feature type="region of interest" description="Disordered" evidence="2">
    <location>
        <begin position="435"/>
        <end position="454"/>
    </location>
</feature>
<dbReference type="GO" id="GO:0005794">
    <property type="term" value="C:Golgi apparatus"/>
    <property type="evidence" value="ECO:0007669"/>
    <property type="project" value="TreeGrafter"/>
</dbReference>
<dbReference type="GO" id="GO:1901096">
    <property type="term" value="P:regulation of autophagosome maturation"/>
    <property type="evidence" value="ECO:0007669"/>
    <property type="project" value="TreeGrafter"/>
</dbReference>
<evidence type="ECO:0000256" key="3">
    <source>
        <dbReference type="SAM" id="Phobius"/>
    </source>
</evidence>